<sequence>MKQAYIFFLFCGYVHHQAFGNSFTNTTKKVYDDSAKLIEDGFWGSLLEDLVISSNTREKRILKLIPINGGFVADDRLSTDDIKETKESKVIPGKVINTKPTSTSAQSAKPGRQVSETDLYLLNAIEKLVFRMDFMEKRLRKVEEMLYYVMAGNRIDRDPCPENFTRAGNNCYLFHGNAGRELDWKAASKQCKKYGGTLAEMETIEENQDVIAYIQSMPYLRGRDFWTGGLNPGLLWIWSNSARPVANPGSHSNKNPSINILGDGRCLRLSFDSSLRTYTYKGTDCGMRHHYICEYQDNTSSNEIRRIGRSKRIFMDEL</sequence>
<organism evidence="1 2">
    <name type="scientific">Holotrichia oblita</name>
    <name type="common">Chafer beetle</name>
    <dbReference type="NCBI Taxonomy" id="644536"/>
    <lineage>
        <taxon>Eukaryota</taxon>
        <taxon>Metazoa</taxon>
        <taxon>Ecdysozoa</taxon>
        <taxon>Arthropoda</taxon>
        <taxon>Hexapoda</taxon>
        <taxon>Insecta</taxon>
        <taxon>Pterygota</taxon>
        <taxon>Neoptera</taxon>
        <taxon>Endopterygota</taxon>
        <taxon>Coleoptera</taxon>
        <taxon>Polyphaga</taxon>
        <taxon>Scarabaeiformia</taxon>
        <taxon>Scarabaeidae</taxon>
        <taxon>Melolonthinae</taxon>
        <taxon>Holotrichia</taxon>
    </lineage>
</organism>
<dbReference type="Proteomes" id="UP001056778">
    <property type="component" value="Chromosome 3"/>
</dbReference>
<dbReference type="EMBL" id="CM043017">
    <property type="protein sequence ID" value="KAI4466339.1"/>
    <property type="molecule type" value="Genomic_DNA"/>
</dbReference>
<name>A0ACB9TI23_HOLOL</name>
<protein>
    <submittedName>
        <fullName evidence="1">Cadherin-87a</fullName>
    </submittedName>
</protein>
<proteinExistence type="predicted"/>
<evidence type="ECO:0000313" key="1">
    <source>
        <dbReference type="EMBL" id="KAI4466339.1"/>
    </source>
</evidence>
<comment type="caution">
    <text evidence="1">The sequence shown here is derived from an EMBL/GenBank/DDBJ whole genome shotgun (WGS) entry which is preliminary data.</text>
</comment>
<reference evidence="1" key="1">
    <citation type="submission" date="2022-04" db="EMBL/GenBank/DDBJ databases">
        <title>Chromosome-scale genome assembly of Holotrichia oblita Faldermann.</title>
        <authorList>
            <person name="Rongchong L."/>
        </authorList>
    </citation>
    <scope>NUCLEOTIDE SEQUENCE</scope>
    <source>
        <strain evidence="1">81SQS9</strain>
    </source>
</reference>
<keyword evidence="2" id="KW-1185">Reference proteome</keyword>
<accession>A0ACB9TI23</accession>
<gene>
    <name evidence="1" type="ORF">MML48_3g00001792</name>
</gene>
<evidence type="ECO:0000313" key="2">
    <source>
        <dbReference type="Proteomes" id="UP001056778"/>
    </source>
</evidence>